<evidence type="ECO:0000256" key="11">
    <source>
        <dbReference type="ARBA" id="ARBA00044053"/>
    </source>
</evidence>
<feature type="transmembrane region" description="Helical" evidence="17">
    <location>
        <begin position="397"/>
        <end position="423"/>
    </location>
</feature>
<feature type="domain" description="PTS EIIB type-1" evidence="19">
    <location>
        <begin position="6"/>
        <end position="88"/>
    </location>
</feature>
<evidence type="ECO:0000256" key="10">
    <source>
        <dbReference type="ARBA" id="ARBA00023136"/>
    </source>
</evidence>
<dbReference type="GO" id="GO:0015771">
    <property type="term" value="P:trehalose transport"/>
    <property type="evidence" value="ECO:0007669"/>
    <property type="project" value="TreeGrafter"/>
</dbReference>
<dbReference type="SUPFAM" id="SSF55604">
    <property type="entry name" value="Glucose permease domain IIB"/>
    <property type="match status" value="1"/>
</dbReference>
<dbReference type="GO" id="GO:0090589">
    <property type="term" value="F:protein-phosphocysteine-trehalose phosphotransferase system transporter activity"/>
    <property type="evidence" value="ECO:0007669"/>
    <property type="project" value="TreeGrafter"/>
</dbReference>
<evidence type="ECO:0000256" key="2">
    <source>
        <dbReference type="ARBA" id="ARBA00022448"/>
    </source>
</evidence>
<dbReference type="PROSITE" id="PS51098">
    <property type="entry name" value="PTS_EIIB_TYPE_1"/>
    <property type="match status" value="1"/>
</dbReference>
<feature type="active site" description="Phosphocysteine intermediate; for EIIB activity" evidence="16">
    <location>
        <position position="28"/>
    </location>
</feature>
<proteinExistence type="predicted"/>
<dbReference type="AlphaFoldDB" id="A8YUG5"/>
<dbReference type="RefSeq" id="WP_012211647.1">
    <property type="nucleotide sequence ID" value="NC_010080.1"/>
</dbReference>
<dbReference type="Pfam" id="PF00367">
    <property type="entry name" value="PTS_EIIB"/>
    <property type="match status" value="1"/>
</dbReference>
<dbReference type="GO" id="GO:0016301">
    <property type="term" value="F:kinase activity"/>
    <property type="evidence" value="ECO:0007669"/>
    <property type="project" value="UniProtKB-KW"/>
</dbReference>
<keyword evidence="8" id="KW-0418">Kinase</keyword>
<dbReference type="NCBIfam" id="TIGR01995">
    <property type="entry name" value="PTS-II-ABC-beta"/>
    <property type="match status" value="1"/>
</dbReference>
<dbReference type="HOGENOM" id="CLU_012312_2_1_9"/>
<dbReference type="InterPro" id="IPR003352">
    <property type="entry name" value="PTS_EIIC"/>
</dbReference>
<protein>
    <recommendedName>
        <fullName evidence="14">PTS system sucrose-specific EIIBCA component</fullName>
        <ecNumber evidence="11">2.7.1.211</ecNumber>
    </recommendedName>
    <alternativeName>
        <fullName evidence="15">EIIBCA-Scr</fullName>
    </alternativeName>
</protein>
<evidence type="ECO:0000256" key="16">
    <source>
        <dbReference type="PROSITE-ProRule" id="PRU00421"/>
    </source>
</evidence>
<dbReference type="NCBIfam" id="TIGR00830">
    <property type="entry name" value="PTBA"/>
    <property type="match status" value="1"/>
</dbReference>
<evidence type="ECO:0000256" key="12">
    <source>
        <dbReference type="ARBA" id="ARBA00045139"/>
    </source>
</evidence>
<dbReference type="InterPro" id="IPR001996">
    <property type="entry name" value="PTS_IIB_1"/>
</dbReference>
<comment type="function">
    <text evidence="12">The phosphoenolpyruvate-dependent sugar phosphotransferase system (sugar PTS), a major carbohydrate active transport system, catalyzes the phosphorylation of incoming sugar substrates concomitantly with their translocation across the cell membrane. This system is involved in sucrose transport.</text>
</comment>
<keyword evidence="5" id="KW-0808">Transferase</keyword>
<evidence type="ECO:0000256" key="17">
    <source>
        <dbReference type="SAM" id="Phobius"/>
    </source>
</evidence>
<keyword evidence="6" id="KW-0598">Phosphotransferase system</keyword>
<dbReference type="InterPro" id="IPR011055">
    <property type="entry name" value="Dup_hybrid_motif"/>
</dbReference>
<dbReference type="InterPro" id="IPR011297">
    <property type="entry name" value="PTS_IIABC_b_glu"/>
</dbReference>
<dbReference type="GO" id="GO:0009401">
    <property type="term" value="P:phosphoenolpyruvate-dependent sugar phosphotransferase system"/>
    <property type="evidence" value="ECO:0007669"/>
    <property type="project" value="UniProtKB-KW"/>
</dbReference>
<evidence type="ECO:0000256" key="14">
    <source>
        <dbReference type="ARBA" id="ARBA00074554"/>
    </source>
</evidence>
<dbReference type="PROSITE" id="PS00371">
    <property type="entry name" value="PTS_EIIA_TYPE_1_HIS"/>
    <property type="match status" value="1"/>
</dbReference>
<reference evidence="21 22" key="1">
    <citation type="journal article" date="2008" name="J. Bacteriol.">
        <title>Genome sequence of Lactobacillus helveticus: an organism distinguished by selective gene loss and IS element expansion.</title>
        <authorList>
            <person name="Callanan M."/>
            <person name="Kaleta P."/>
            <person name="O'Callaghan J."/>
            <person name="O'Sullivan O."/>
            <person name="Jordan K."/>
            <person name="McAuliffe O."/>
            <person name="Sangrador-Vegas A."/>
            <person name="Slattery L."/>
            <person name="Fitzgerald G.F."/>
            <person name="Beresford T."/>
            <person name="Ross R.P."/>
        </authorList>
    </citation>
    <scope>NUCLEOTIDE SEQUENCE [LARGE SCALE GENOMIC DNA]</scope>
    <source>
        <strain evidence="21 22">DPC 4571</strain>
    </source>
</reference>
<dbReference type="InterPro" id="IPR013013">
    <property type="entry name" value="PTS_EIIC_1"/>
</dbReference>
<dbReference type="PANTHER" id="PTHR30175:SF1">
    <property type="entry name" value="PTS SYSTEM ARBUTIN-, CELLOBIOSE-, AND SALICIN-SPECIFIC EIIBC COMPONENT-RELATED"/>
    <property type="match status" value="1"/>
</dbReference>
<evidence type="ECO:0000256" key="8">
    <source>
        <dbReference type="ARBA" id="ARBA00022777"/>
    </source>
</evidence>
<evidence type="ECO:0000256" key="5">
    <source>
        <dbReference type="ARBA" id="ARBA00022679"/>
    </source>
</evidence>
<feature type="transmembrane region" description="Helical" evidence="17">
    <location>
        <begin position="341"/>
        <end position="360"/>
    </location>
</feature>
<feature type="domain" description="PTS EIIC type-1" evidence="20">
    <location>
        <begin position="108"/>
        <end position="478"/>
    </location>
</feature>
<feature type="transmembrane region" description="Helical" evidence="17">
    <location>
        <begin position="444"/>
        <end position="466"/>
    </location>
</feature>
<evidence type="ECO:0000259" key="20">
    <source>
        <dbReference type="PROSITE" id="PS51103"/>
    </source>
</evidence>
<dbReference type="CDD" id="cd00212">
    <property type="entry name" value="PTS_IIB_glc"/>
    <property type="match status" value="1"/>
</dbReference>
<dbReference type="PROSITE" id="PS01035">
    <property type="entry name" value="PTS_EIIB_TYPE_1_CYS"/>
    <property type="match status" value="1"/>
</dbReference>
<evidence type="ECO:0000256" key="6">
    <source>
        <dbReference type="ARBA" id="ARBA00022683"/>
    </source>
</evidence>
<comment type="subcellular location">
    <subcellularLocation>
        <location evidence="1">Cell membrane</location>
        <topology evidence="1">Multi-pass membrane protein</topology>
    </subcellularLocation>
</comment>
<keyword evidence="7 17" id="KW-0812">Transmembrane</keyword>
<gene>
    <name evidence="21" type="ordered locus">lhv_0768</name>
</gene>
<dbReference type="Proteomes" id="UP000000790">
    <property type="component" value="Chromosome"/>
</dbReference>
<evidence type="ECO:0000256" key="4">
    <source>
        <dbReference type="ARBA" id="ARBA00022597"/>
    </source>
</evidence>
<dbReference type="GO" id="GO:0005886">
    <property type="term" value="C:plasma membrane"/>
    <property type="evidence" value="ECO:0007669"/>
    <property type="project" value="UniProtKB-SubCell"/>
</dbReference>
<dbReference type="eggNOG" id="COG1264">
    <property type="taxonomic scope" value="Bacteria"/>
</dbReference>
<keyword evidence="10 17" id="KW-0472">Membrane</keyword>
<dbReference type="InterPro" id="IPR036878">
    <property type="entry name" value="Glu_permease_IIB"/>
</dbReference>
<dbReference type="PROSITE" id="PS51093">
    <property type="entry name" value="PTS_EIIA_TYPE_1"/>
    <property type="match status" value="1"/>
</dbReference>
<dbReference type="Pfam" id="PF00358">
    <property type="entry name" value="PTS_EIIA_1"/>
    <property type="match status" value="1"/>
</dbReference>
<organism evidence="21 22">
    <name type="scientific">Lactobacillus helveticus (strain DPC 4571)</name>
    <dbReference type="NCBI Taxonomy" id="405566"/>
    <lineage>
        <taxon>Bacteria</taxon>
        <taxon>Bacillati</taxon>
        <taxon>Bacillota</taxon>
        <taxon>Bacilli</taxon>
        <taxon>Lactobacillales</taxon>
        <taxon>Lactobacillaceae</taxon>
        <taxon>Lactobacillus</taxon>
    </lineage>
</organism>
<keyword evidence="3" id="KW-1003">Cell membrane</keyword>
<evidence type="ECO:0000256" key="13">
    <source>
        <dbReference type="ARBA" id="ARBA00048931"/>
    </source>
</evidence>
<feature type="transmembrane region" description="Helical" evidence="17">
    <location>
        <begin position="257"/>
        <end position="283"/>
    </location>
</feature>
<evidence type="ECO:0000313" key="22">
    <source>
        <dbReference type="Proteomes" id="UP000000790"/>
    </source>
</evidence>
<keyword evidence="2" id="KW-0813">Transport</keyword>
<evidence type="ECO:0000259" key="18">
    <source>
        <dbReference type="PROSITE" id="PS51093"/>
    </source>
</evidence>
<dbReference type="InterPro" id="IPR050558">
    <property type="entry name" value="PTS_Sugar-Specific_Components"/>
</dbReference>
<dbReference type="Pfam" id="PF02378">
    <property type="entry name" value="PTS_EIIC"/>
    <property type="match status" value="1"/>
</dbReference>
<feature type="transmembrane region" description="Helical" evidence="17">
    <location>
        <begin position="218"/>
        <end position="245"/>
    </location>
</feature>
<accession>A8YUG5</accession>
<feature type="transmembrane region" description="Helical" evidence="17">
    <location>
        <begin position="178"/>
        <end position="198"/>
    </location>
</feature>
<feature type="transmembrane region" description="Helical" evidence="17">
    <location>
        <begin position="372"/>
        <end position="391"/>
    </location>
</feature>
<dbReference type="KEGG" id="lhe:lhv_0768"/>
<evidence type="ECO:0000256" key="15">
    <source>
        <dbReference type="ARBA" id="ARBA00081008"/>
    </source>
</evidence>
<dbReference type="Gene3D" id="3.30.1360.60">
    <property type="entry name" value="Glucose permease domain IIB"/>
    <property type="match status" value="1"/>
</dbReference>
<dbReference type="FunFam" id="3.30.1360.60:FF:000001">
    <property type="entry name" value="PTS system glucose-specific IIBC component PtsG"/>
    <property type="match status" value="1"/>
</dbReference>
<dbReference type="eggNOG" id="COG1263">
    <property type="taxonomic scope" value="Bacteria"/>
</dbReference>
<evidence type="ECO:0000256" key="3">
    <source>
        <dbReference type="ARBA" id="ARBA00022475"/>
    </source>
</evidence>
<evidence type="ECO:0000256" key="9">
    <source>
        <dbReference type="ARBA" id="ARBA00022989"/>
    </source>
</evidence>
<dbReference type="SUPFAM" id="SSF51261">
    <property type="entry name" value="Duplicated hybrid motif"/>
    <property type="match status" value="1"/>
</dbReference>
<evidence type="ECO:0000256" key="7">
    <source>
        <dbReference type="ARBA" id="ARBA00022692"/>
    </source>
</evidence>
<keyword evidence="9 17" id="KW-1133">Transmembrane helix</keyword>
<name>A8YUG5_LACH4</name>
<evidence type="ECO:0000259" key="19">
    <source>
        <dbReference type="PROSITE" id="PS51098"/>
    </source>
</evidence>
<dbReference type="GO" id="GO:0008982">
    <property type="term" value="F:protein-N(PI)-phosphohistidine-sugar phosphotransferase activity"/>
    <property type="evidence" value="ECO:0007669"/>
    <property type="project" value="InterPro"/>
</dbReference>
<dbReference type="InterPro" id="IPR001127">
    <property type="entry name" value="PTS_EIIA_1_perm"/>
</dbReference>
<dbReference type="InterPro" id="IPR018113">
    <property type="entry name" value="PTrfase_EIIB_Cys"/>
</dbReference>
<dbReference type="EC" id="2.7.1.211" evidence="11"/>
<dbReference type="FunFam" id="2.70.70.10:FF:000001">
    <property type="entry name" value="PTS system glucose-specific IIA component"/>
    <property type="match status" value="1"/>
</dbReference>
<keyword evidence="4" id="KW-0762">Sugar transport</keyword>
<dbReference type="PANTHER" id="PTHR30175">
    <property type="entry name" value="PHOSPHOTRANSFERASE SYSTEM TRANSPORT PROTEIN"/>
    <property type="match status" value="1"/>
</dbReference>
<feature type="transmembrane region" description="Helical" evidence="17">
    <location>
        <begin position="117"/>
        <end position="140"/>
    </location>
</feature>
<feature type="transmembrane region" description="Helical" evidence="17">
    <location>
        <begin position="146"/>
        <end position="166"/>
    </location>
</feature>
<evidence type="ECO:0000256" key="1">
    <source>
        <dbReference type="ARBA" id="ARBA00004651"/>
    </source>
</evidence>
<dbReference type="eggNOG" id="COG2190">
    <property type="taxonomic scope" value="Bacteria"/>
</dbReference>
<dbReference type="EMBL" id="CP000517">
    <property type="protein sequence ID" value="ABX26903.1"/>
    <property type="molecule type" value="Genomic_DNA"/>
</dbReference>
<dbReference type="Gene3D" id="2.70.70.10">
    <property type="entry name" value="Glucose Permease (Domain IIA)"/>
    <property type="match status" value="1"/>
</dbReference>
<dbReference type="PROSITE" id="PS51103">
    <property type="entry name" value="PTS_EIIC_TYPE_1"/>
    <property type="match status" value="1"/>
</dbReference>
<comment type="catalytic activity">
    <reaction evidence="13">
        <text>N(pros)-phospho-L-histidyl-[protein](out) + sucrose = sucrose 6(G)-phosphate(in) + L-histidyl-[protein]</text>
        <dbReference type="Rhea" id="RHEA:49236"/>
        <dbReference type="Rhea" id="RHEA-COMP:9745"/>
        <dbReference type="Rhea" id="RHEA-COMP:9746"/>
        <dbReference type="ChEBI" id="CHEBI:17992"/>
        <dbReference type="ChEBI" id="CHEBI:29979"/>
        <dbReference type="ChEBI" id="CHEBI:64837"/>
        <dbReference type="ChEBI" id="CHEBI:91002"/>
        <dbReference type="EC" id="2.7.1.211"/>
    </reaction>
</comment>
<evidence type="ECO:0000313" key="21">
    <source>
        <dbReference type="EMBL" id="ABX26903.1"/>
    </source>
</evidence>
<feature type="domain" description="PTS EIIA type-1" evidence="18">
    <location>
        <begin position="529"/>
        <end position="633"/>
    </location>
</feature>
<sequence length="673" mass="71124">MAKNYDNLAKTIIQDVGGKDNVNSVVHCATRLRFKLKDEKKANDDALKDTDGVVTVVKAGGQYQVVIDNEVADVYDAVLKEVGFPGGGQVPDDDGADDDSSFIDKAVALISGIFTDILAPLSAGGIIKGLVVMCASLGWLSKTSGAYQILYAIGDSIFFFLPVFLGLTAARRFHMNQFIGAAIGATLTYPSMVALASSKTILSTLFKGTAFASEVHTTFFGIPVITMNYSSTVLPVIFTVWFASIIEHWAKKWIPTVVQMFLVPVATMIIALPVAFIVIGPVMTWVGDAIGAVMQGIYNFSPIVAGILMGALWQVLVIFGVHWGIVAVTTADLAALGYDPILALSCMVCYAQVGVVLAMIKQTKDKKLKETATGAFFSGLFGVTEPAIYGVTLPRRIPFILSYIGGAISGAVIGAFHSVLYMLPSMGIFAIPAYANPKGGSMTPVIGVVIAGVVAIVSGFILQILFGKKSVDADYNKKQAQKVAEAANEATEVANNPIVAASEDEKLNPSTKLVSPLNGDVKPLSEIKDEVFSSGAMGQGVAIEPSEGVLHAPADGKIALVFPTGHVVGINTTDGAEVLMHIGMDTVNLQGKGFKTLVQKGQEVKAGDPLVEFNIKEIKAAGYEVATPVVVTNSKKYESINQVDNGTVEVGQEILSLQGEDEKVKVSGQVQTN</sequence>